<organism evidence="2 3">
    <name type="scientific">Theileria annulata</name>
    <dbReference type="NCBI Taxonomy" id="5874"/>
    <lineage>
        <taxon>Eukaryota</taxon>
        <taxon>Sar</taxon>
        <taxon>Alveolata</taxon>
        <taxon>Apicomplexa</taxon>
        <taxon>Aconoidasida</taxon>
        <taxon>Piroplasmida</taxon>
        <taxon>Theileriidae</taxon>
        <taxon>Theileria</taxon>
    </lineage>
</organism>
<feature type="transmembrane region" description="Helical" evidence="1">
    <location>
        <begin position="785"/>
        <end position="807"/>
    </location>
</feature>
<keyword evidence="1" id="KW-1133">Transmembrane helix</keyword>
<evidence type="ECO:0000313" key="3">
    <source>
        <dbReference type="Proteomes" id="UP000001950"/>
    </source>
</evidence>
<dbReference type="EMBL" id="CR940348">
    <property type="protein sequence ID" value="CAI74203.1"/>
    <property type="molecule type" value="Genomic_DNA"/>
</dbReference>
<name>Q4UFV5_THEAN</name>
<dbReference type="InParanoid" id="Q4UFV5"/>
<keyword evidence="1" id="KW-0472">Membrane</keyword>
<protein>
    <submittedName>
        <fullName evidence="2">Tpr-related protein family member, putative</fullName>
    </submittedName>
</protein>
<proteinExistence type="predicted"/>
<dbReference type="RefSeq" id="XP_951935.1">
    <property type="nucleotide sequence ID" value="XM_946842.1"/>
</dbReference>
<accession>Q4UFV5</accession>
<evidence type="ECO:0000313" key="2">
    <source>
        <dbReference type="EMBL" id="CAI74203.1"/>
    </source>
</evidence>
<dbReference type="AlphaFoldDB" id="Q4UFV5"/>
<dbReference type="GeneID" id="3862190"/>
<dbReference type="KEGG" id="tan:TA15085"/>
<sequence length="874" mass="95304">MEQAYNYTQDITVVRARGLKNKAEDIQEKSGTLKTTATDQSTTELSTIKSNDIKGQTEKGEQLTDKANQLKGAANILYSAANTLATTQDSNLTALKTDAQKLRDAAKKEPTNNNDLYKAANELATGSIGLEQKATNVIDKFDDVTTKYKTLMAAATGLTLTSDQKQLVKAVDDAYNQLKGIYDGMLNLTKLKNNATALKEAAKSLPALEGPATQLESNVTNLRDGTGSGTDYDRAQTVKSQYEKVVTEFNALPDKTSAQTQFWALKVIDVGNNENAAKVLKAKAGAPTDANKLRKLAEALYEAAAALRGVAGNVDGGAAQALANAVGAGESGGSFREKLKELHEALPGADLTDKAKAVKDHYKIVKEKFEAVVKQNTANEYTSYEALYQEVVQAWTAFDKVYNADLQQLAKDLKNQVGTKEGSNIGDQKMWYHAHQLHGKADTLSRQVSGRPDLTGPLEDLKNAIGTNEEAFGTLQQSLNELKGSAAVQDLKSKSIDVINAYTNVKYAFVEVKNLESKYIDALKADGSNQQLYTNVGDEFNNLKTKYDGAISGKDPYFWKKWIIKYQSIVCQWLNFLTYVLLWIVYDSGTGTDPGPKGCEGQATASTETPQTINSVKLALTPASSEITHTITINPGGTDGELTYKSDPITLGSGNGTLTINLPGGEIKLKDLTINSNTLTINNTGSKVSVTKGDEKINLQSANLTSSGNQLTITKQDTNGQDEATITSSDGTSVALDYKNGTGSITIDGNAISDLRKYEPKYSPQYYDTSVYAFKKWTDYDAGKFYLFLSILIVIKITLAAIFICSLHYRDSSISLAIVNQPKMSTFLSILFYMCHESQWDQVTLFMVAVRLSLLYLYFPLVTEQLYQYLYGSL</sequence>
<feature type="transmembrane region" description="Helical" evidence="1">
    <location>
        <begin position="840"/>
        <end position="859"/>
    </location>
</feature>
<reference evidence="2 3" key="1">
    <citation type="journal article" date="2005" name="Science">
        <title>Genome of the host-cell transforming parasite Theileria annulata compared with T. parva.</title>
        <authorList>
            <person name="Pain A."/>
            <person name="Renauld H."/>
            <person name="Berriman M."/>
            <person name="Murphy L."/>
            <person name="Yeats C.A."/>
            <person name="Weir W."/>
            <person name="Kerhornou A."/>
            <person name="Aslett M."/>
            <person name="Bishop R."/>
            <person name="Bouchier C."/>
            <person name="Cochet M."/>
            <person name="Coulson R.M.R."/>
            <person name="Cronin A."/>
            <person name="de Villiers E.P."/>
            <person name="Fraser A."/>
            <person name="Fosker N."/>
            <person name="Gardner M."/>
            <person name="Goble A."/>
            <person name="Griffiths-Jones S."/>
            <person name="Harris D.E."/>
            <person name="Katzer F."/>
            <person name="Larke N."/>
            <person name="Lord A."/>
            <person name="Maser P."/>
            <person name="McKellar S."/>
            <person name="Mooney P."/>
            <person name="Morton F."/>
            <person name="Nene V."/>
            <person name="O'Neil S."/>
            <person name="Price C."/>
            <person name="Quail M.A."/>
            <person name="Rabbinowitsch E."/>
            <person name="Rawlings N.D."/>
            <person name="Rutter S."/>
            <person name="Saunders D."/>
            <person name="Seeger K."/>
            <person name="Shah T."/>
            <person name="Squares R."/>
            <person name="Squares S."/>
            <person name="Tivey A."/>
            <person name="Walker A.R."/>
            <person name="Woodward J."/>
            <person name="Dobbelaere D.A.E."/>
            <person name="Langsley G."/>
            <person name="Rajandream M.A."/>
            <person name="McKeever D."/>
            <person name="Shiels B."/>
            <person name="Tait A."/>
            <person name="Barrell B.G."/>
            <person name="Hall N."/>
        </authorList>
    </citation>
    <scope>NUCLEOTIDE SEQUENCE [LARGE SCALE GENOMIC DNA]</scope>
    <source>
        <strain evidence="3">Ankara</strain>
    </source>
</reference>
<evidence type="ECO:0000256" key="1">
    <source>
        <dbReference type="SAM" id="Phobius"/>
    </source>
</evidence>
<dbReference type="VEuPathDB" id="PiroplasmaDB:TA15085"/>
<dbReference type="Proteomes" id="UP000001950">
    <property type="component" value="Chromosome 2"/>
</dbReference>
<keyword evidence="3" id="KW-1185">Reference proteome</keyword>
<keyword evidence="1" id="KW-0812">Transmembrane</keyword>
<gene>
    <name evidence="2" type="ORF">TA15085</name>
</gene>